<feature type="region of interest" description="Disordered" evidence="1">
    <location>
        <begin position="698"/>
        <end position="718"/>
    </location>
</feature>
<feature type="region of interest" description="Disordered" evidence="1">
    <location>
        <begin position="615"/>
        <end position="635"/>
    </location>
</feature>
<keyword evidence="2" id="KW-1133">Transmembrane helix</keyword>
<keyword evidence="2" id="KW-0812">Transmembrane</keyword>
<dbReference type="PANTHER" id="PTHR32026:SF10">
    <property type="entry name" value="METHYLTRANSFERASE-LIKE PROTEIN 24-RELATED"/>
    <property type="match status" value="1"/>
</dbReference>
<accession>R7TTM9</accession>
<feature type="compositionally biased region" description="Polar residues" evidence="1">
    <location>
        <begin position="706"/>
        <end position="718"/>
    </location>
</feature>
<keyword evidence="2" id="KW-0472">Membrane</keyword>
<dbReference type="OrthoDB" id="1702031at2759"/>
<feature type="compositionally biased region" description="Basic and acidic residues" evidence="1">
    <location>
        <begin position="1280"/>
        <end position="1370"/>
    </location>
</feature>
<feature type="compositionally biased region" description="Polar residues" evidence="1">
    <location>
        <begin position="904"/>
        <end position="919"/>
    </location>
</feature>
<gene>
    <name evidence="3" type="ORF">CAPTEDRAFT_208380</name>
</gene>
<organism evidence="3">
    <name type="scientific">Capitella teleta</name>
    <name type="common">Polychaete worm</name>
    <dbReference type="NCBI Taxonomy" id="283909"/>
    <lineage>
        <taxon>Eukaryota</taxon>
        <taxon>Metazoa</taxon>
        <taxon>Spiralia</taxon>
        <taxon>Lophotrochozoa</taxon>
        <taxon>Annelida</taxon>
        <taxon>Polychaeta</taxon>
        <taxon>Sedentaria</taxon>
        <taxon>Scolecida</taxon>
        <taxon>Capitellidae</taxon>
        <taxon>Capitella</taxon>
    </lineage>
</organism>
<reference evidence="3 5" key="2">
    <citation type="journal article" date="2013" name="Nature">
        <title>Insights into bilaterian evolution from three spiralian genomes.</title>
        <authorList>
            <person name="Simakov O."/>
            <person name="Marletaz F."/>
            <person name="Cho S.J."/>
            <person name="Edsinger-Gonzales E."/>
            <person name="Havlak P."/>
            <person name="Hellsten U."/>
            <person name="Kuo D.H."/>
            <person name="Larsson T."/>
            <person name="Lv J."/>
            <person name="Arendt D."/>
            <person name="Savage R."/>
            <person name="Osoegawa K."/>
            <person name="de Jong P."/>
            <person name="Grimwood J."/>
            <person name="Chapman J.A."/>
            <person name="Shapiro H."/>
            <person name="Aerts A."/>
            <person name="Otillar R.P."/>
            <person name="Terry A.Y."/>
            <person name="Boore J.L."/>
            <person name="Grigoriev I.V."/>
            <person name="Lindberg D.R."/>
            <person name="Seaver E.C."/>
            <person name="Weisblat D.A."/>
            <person name="Putnam N.H."/>
            <person name="Rokhsar D.S."/>
        </authorList>
    </citation>
    <scope>NUCLEOTIDE SEQUENCE</scope>
    <source>
        <strain evidence="3 5">I ESC-2004</strain>
    </source>
</reference>
<dbReference type="OMA" id="QTNAYAG"/>
<dbReference type="HOGENOM" id="CLU_237208_0_0_1"/>
<keyword evidence="5" id="KW-1185">Reference proteome</keyword>
<evidence type="ECO:0000256" key="1">
    <source>
        <dbReference type="SAM" id="MobiDB-lite"/>
    </source>
</evidence>
<feature type="region of interest" description="Disordered" evidence="1">
    <location>
        <begin position="869"/>
        <end position="944"/>
    </location>
</feature>
<dbReference type="InterPro" id="IPR026913">
    <property type="entry name" value="METTL24"/>
</dbReference>
<reference evidence="5" key="1">
    <citation type="submission" date="2012-12" db="EMBL/GenBank/DDBJ databases">
        <authorList>
            <person name="Hellsten U."/>
            <person name="Grimwood J."/>
            <person name="Chapman J.A."/>
            <person name="Shapiro H."/>
            <person name="Aerts A."/>
            <person name="Otillar R.P."/>
            <person name="Terry A.Y."/>
            <person name="Boore J.L."/>
            <person name="Simakov O."/>
            <person name="Marletaz F."/>
            <person name="Cho S.-J."/>
            <person name="Edsinger-Gonzales E."/>
            <person name="Havlak P."/>
            <person name="Kuo D.-H."/>
            <person name="Larsson T."/>
            <person name="Lv J."/>
            <person name="Arendt D."/>
            <person name="Savage R."/>
            <person name="Osoegawa K."/>
            <person name="de Jong P."/>
            <person name="Lindberg D.R."/>
            <person name="Seaver E.C."/>
            <person name="Weisblat D.A."/>
            <person name="Putnam N.H."/>
            <person name="Grigoriev I.V."/>
            <person name="Rokhsar D.S."/>
        </authorList>
    </citation>
    <scope>NUCLEOTIDE SEQUENCE</scope>
    <source>
        <strain evidence="5">I ESC-2004</strain>
    </source>
</reference>
<evidence type="ECO:0000313" key="5">
    <source>
        <dbReference type="Proteomes" id="UP000014760"/>
    </source>
</evidence>
<protein>
    <submittedName>
        <fullName evidence="3 4">Uncharacterized protein</fullName>
    </submittedName>
</protein>
<name>R7TTM9_CAPTE</name>
<dbReference type="STRING" id="283909.R7TTM9"/>
<feature type="compositionally biased region" description="Basic and acidic residues" evidence="1">
    <location>
        <begin position="1245"/>
        <end position="1273"/>
    </location>
</feature>
<proteinExistence type="predicted"/>
<feature type="transmembrane region" description="Helical" evidence="2">
    <location>
        <begin position="54"/>
        <end position="73"/>
    </location>
</feature>
<dbReference type="EMBL" id="AMQN01012123">
    <property type="status" value="NOT_ANNOTATED_CDS"/>
    <property type="molecule type" value="Genomic_DNA"/>
</dbReference>
<dbReference type="EMBL" id="KB309310">
    <property type="protein sequence ID" value="ELT94796.1"/>
    <property type="molecule type" value="Genomic_DNA"/>
</dbReference>
<evidence type="ECO:0000256" key="2">
    <source>
        <dbReference type="SAM" id="Phobius"/>
    </source>
</evidence>
<feature type="compositionally biased region" description="Polar residues" evidence="1">
    <location>
        <begin position="873"/>
        <end position="888"/>
    </location>
</feature>
<dbReference type="Proteomes" id="UP000014760">
    <property type="component" value="Unassembled WGS sequence"/>
</dbReference>
<dbReference type="PANTHER" id="PTHR32026">
    <property type="entry name" value="METHYLTRANSFERASE-LIKE PROTEIN 24"/>
    <property type="match status" value="1"/>
</dbReference>
<evidence type="ECO:0000313" key="3">
    <source>
        <dbReference type="EMBL" id="ELT94796.1"/>
    </source>
</evidence>
<evidence type="ECO:0000313" key="4">
    <source>
        <dbReference type="EnsemblMetazoa" id="CapteP208380"/>
    </source>
</evidence>
<reference evidence="4" key="3">
    <citation type="submission" date="2015-06" db="UniProtKB">
        <authorList>
            <consortium name="EnsemblMetazoa"/>
        </authorList>
    </citation>
    <scope>IDENTIFICATION</scope>
</reference>
<feature type="region of interest" description="Disordered" evidence="1">
    <location>
        <begin position="1245"/>
        <end position="1370"/>
    </location>
</feature>
<sequence length="1838" mass="202469">MDTTRPVYVINSPSATENAEDPFRMRVRRHNNTVIHSRGPSWCCFCFTGGRRSLIRGLLLLFIIAMLLVIFGSDSGKRVADNPGIGKIPDEKRVANIQAPIHISSAGDTKWDGGREEYDEPTYRDTINDFDPNDDYGVTSDASVTQLPGMVDGDTDDNIRVADTHYREKLEQIRQQEEEDLPEFNADWFLANDKSTQTVDHATVRIATTNIVPSTEESLVVTESPSNLALNYAVQEDLTSHKQGSADPSELYEEAQRGNLVQSFTQEGGSINPIHLDSLTTEKPQDITQESPESPVHESQALLSVPAVGPAPGIASSLSVPEQMNPIAPQSTASEAQSQQVDTLIVNVSLPNASRNVARPLGYPQREILINSSLPQDSQSLSENVENISDENNSINQEEVQFAPVDSIRSKDQNSPNVQVSVEHTKQNVISPAQSPAFIVPGTEIALGIKPYVPASRNEQSVIPEEITQDTLPPPVALNETSNTEASFGTDNAMNQLPVASNAFGEVPNIDPNSSIGEPNTVNQLPVASNALEGLPNIDPNSSLGEPNTVNQLPVASNALEGSPNIDPNSSIREPNTVNQLPVASNALDRSSNIDPNSSIREPNTVNQLPVASNALEGSSNIDPNSSFGEPNTVNQLPVASNAFEGSPNIDQNSSIREPNTVNQLPVASNALEGSPNIDPNSSIREPNTVNQLPVASNALEGSPNIDPNSSIGKPNTVNQLPVASNALEGSPNIDPNSSIREPNTVNQLPVASNALEGSSNIDPNSSFREPNTVNQLPVASNALEGSPNIDPNSSIREPNTVNQLPVASNALEGSPNIDPNSSIREPNTVNQLPVAFNALEGSPNIDPNSSLGEPNTVNQLPVAFNALEGSPNIDSNSSLGEPNTANQLPAAPSTFGVVPKIDPSSSAAETNTVNQIPSASDGLRELPSPDPKYSLQEQNQVQNKESDLILSNEFNESTAPNNILGMSNSVGREPIVPDDAYLVSGVDMNYASADSEDSTNKAYLPHVTKTPSDYTFESLHSLIPDFNMPSVTLPPRTYEGAPPAEMFKNIQSQLEGLKNIHSQIDDASQRLKDLMAAHHSKIMGHLNDEDKGENIRDYSGVTHSLHQQDMTGYAASNTGTLIEEDTSKDVVTSVTEDPSDVTQATKFDLETNDGPTFVEMNQSRIEEKIASGEGLSEEALRKMEEIQENKKEALLIEEEEPRDVEIDNNEALDQTMAVKVTGGKGTDSISEYFIDNDLSNNDHKKQEVISDVAKKETKIEPPKDDDKEKSGGESDDLIADSKEEENNSKNENERKKQEAIQDVAKEETKIEPQKEESRGESDDPIAESKKEKDSKKKNEQQEGKKKSENKDEEPKEKPDAKTEKNDKAELELLPQKKIVVKEDMTDEESEFNFFRSTEQVHVACDNYGDLWTRKPVAKPFCLSYDFTIKAPCTVFFASSGEDRSFEKIASKLHECSVTTCYRFGKSKESCDVDSFMKKLIEEENGVDYLRLDLGYDLWSFLRSSYLNDSLSNVKQLGLSLRTTNAPYNKVGTTEPTKEELFHYYQDLKYLEDLGFLKWYSHDERRYLNISRHYPDTYISTGYDLAYINRNFARGSNLKIDKQPSAALSELLSVIEKDDYECKNNLMKKHRDDMDWDVCLDKDLVTKNDCHVFIIDAHDNGRSHWTMADALRNNFGCEEHVYLLSSKTDAAGYIPNDEPIYPGYNVKYLRLKGQRLKSGDVHVKDMQLEDVIRKTKVPGVDILKIYIPLSEPKIMENIVEMDAFDDIKQIILNLEINESQATTIPSDKDYELFIEMLSSLRDMGIEQWRHTTTTRVNSISTGMTTTVYQLNFVNTNAF</sequence>
<dbReference type="EnsemblMetazoa" id="CapteT208380">
    <property type="protein sequence ID" value="CapteP208380"/>
    <property type="gene ID" value="CapteG208380"/>
</dbReference>